<protein>
    <submittedName>
        <fullName evidence="3">Cu+-exporting ATPase</fullName>
    </submittedName>
</protein>
<keyword evidence="1" id="KW-0479">Metal-binding</keyword>
<accession>A0A1I3Z395</accession>
<dbReference type="GO" id="GO:0046872">
    <property type="term" value="F:metal ion binding"/>
    <property type="evidence" value="ECO:0007669"/>
    <property type="project" value="UniProtKB-KW"/>
</dbReference>
<dbReference type="InterPro" id="IPR036163">
    <property type="entry name" value="HMA_dom_sf"/>
</dbReference>
<feature type="domain" description="HMA" evidence="2">
    <location>
        <begin position="9"/>
        <end position="74"/>
    </location>
</feature>
<name>A0A1I3Z395_9HYPH</name>
<dbReference type="PROSITE" id="PS50846">
    <property type="entry name" value="HMA_2"/>
    <property type="match status" value="1"/>
</dbReference>
<evidence type="ECO:0000256" key="1">
    <source>
        <dbReference type="ARBA" id="ARBA00022723"/>
    </source>
</evidence>
<dbReference type="CDD" id="cd00371">
    <property type="entry name" value="HMA"/>
    <property type="match status" value="1"/>
</dbReference>
<dbReference type="STRING" id="1612308.SAMN05444581_10747"/>
<sequence length="81" mass="8027">MSVSSPSNKIVSIRVEGMACGSCASRVEKAILATNGVVSASVDLGAKRAEVTFAGVPDIAAVIAAIGEAGYECALERAASA</sequence>
<dbReference type="Gene3D" id="3.30.70.100">
    <property type="match status" value="1"/>
</dbReference>
<dbReference type="SUPFAM" id="SSF55008">
    <property type="entry name" value="HMA, heavy metal-associated domain"/>
    <property type="match status" value="1"/>
</dbReference>
<evidence type="ECO:0000259" key="2">
    <source>
        <dbReference type="PROSITE" id="PS50846"/>
    </source>
</evidence>
<dbReference type="InterPro" id="IPR017969">
    <property type="entry name" value="Heavy-metal-associated_CS"/>
</dbReference>
<dbReference type="Pfam" id="PF00403">
    <property type="entry name" value="HMA"/>
    <property type="match status" value="1"/>
</dbReference>
<dbReference type="InterPro" id="IPR006121">
    <property type="entry name" value="HMA_dom"/>
</dbReference>
<dbReference type="FunFam" id="3.30.70.100:FF:000001">
    <property type="entry name" value="ATPase copper transporting beta"/>
    <property type="match status" value="1"/>
</dbReference>
<dbReference type="RefSeq" id="WP_091681450.1">
    <property type="nucleotide sequence ID" value="NZ_FOSN01000007.1"/>
</dbReference>
<dbReference type="AlphaFoldDB" id="A0A1I3Z395"/>
<evidence type="ECO:0000313" key="3">
    <source>
        <dbReference type="EMBL" id="SFK38544.1"/>
    </source>
</evidence>
<proteinExistence type="predicted"/>
<evidence type="ECO:0000313" key="4">
    <source>
        <dbReference type="Proteomes" id="UP000198755"/>
    </source>
</evidence>
<keyword evidence="4" id="KW-1185">Reference proteome</keyword>
<organism evidence="3 4">
    <name type="scientific">Methylocapsa palsarum</name>
    <dbReference type="NCBI Taxonomy" id="1612308"/>
    <lineage>
        <taxon>Bacteria</taxon>
        <taxon>Pseudomonadati</taxon>
        <taxon>Pseudomonadota</taxon>
        <taxon>Alphaproteobacteria</taxon>
        <taxon>Hyphomicrobiales</taxon>
        <taxon>Beijerinckiaceae</taxon>
        <taxon>Methylocapsa</taxon>
    </lineage>
</organism>
<dbReference type="PROSITE" id="PS01047">
    <property type="entry name" value="HMA_1"/>
    <property type="match status" value="1"/>
</dbReference>
<reference evidence="3 4" key="1">
    <citation type="submission" date="2016-10" db="EMBL/GenBank/DDBJ databases">
        <authorList>
            <person name="de Groot N.N."/>
        </authorList>
    </citation>
    <scope>NUCLEOTIDE SEQUENCE [LARGE SCALE GENOMIC DNA]</scope>
    <source>
        <strain evidence="3 4">NE2</strain>
    </source>
</reference>
<dbReference type="OrthoDB" id="9807843at2"/>
<dbReference type="EMBL" id="FOSN01000007">
    <property type="protein sequence ID" value="SFK38544.1"/>
    <property type="molecule type" value="Genomic_DNA"/>
</dbReference>
<dbReference type="Proteomes" id="UP000198755">
    <property type="component" value="Unassembled WGS sequence"/>
</dbReference>
<gene>
    <name evidence="3" type="ORF">SAMN05444581_10747</name>
</gene>